<evidence type="ECO:0000313" key="1">
    <source>
        <dbReference type="EMBL" id="CAG8753482.1"/>
    </source>
</evidence>
<gene>
    <name evidence="1" type="ORF">GMARGA_LOCUS16660</name>
</gene>
<proteinExistence type="predicted"/>
<accession>A0ABN7VBR7</accession>
<comment type="caution">
    <text evidence="1">The sequence shown here is derived from an EMBL/GenBank/DDBJ whole genome shotgun (WGS) entry which is preliminary data.</text>
</comment>
<evidence type="ECO:0000313" key="2">
    <source>
        <dbReference type="Proteomes" id="UP000789901"/>
    </source>
</evidence>
<sequence length="511" mass="59842">IKVLRAQEEIESEKQMRKEIKCVVDRRCERIDEEIRKMLTSLLDKPTNKIRIDRVLEQDSSSWNLANKPKLVLEKTRAHFCEQFREREVILDEKVLEEFYKPLKEVKGEWYDGLDGEISVKEWMSTIEEMKSNTVAGISGIGYVLIKNIQDDAELGYKVRYEKLLDIRTNSVKIAGSKKQMEKLIQISQRFFKFNNIHINSKKSKLLVLNTSIQKEKRYIIKDKERIQAENKKSLVRLLGIWLSSGTNERQLEKKAKLLGHEVLSQQVVSLQNRLNSSDQIGELTRIRVKQGYALAGLVAEQWEDSRNRCLQKIWKNNLACQILVKAKEIGISIRIEEGSWSIPGFGPTIEEVVGKRIFAKAYKGIKEYNLYFVNQLIEENGISMLSWNKFRALRAISSHSHKAKWFEKVEKRIIKNQCTRIKEEKVESWKSNEDKENRAPGVVETLFLRKDQDRVKREKLIGVIPKMGIQQRKKVPVITKEIVGFNTEKRREEVYELESRMEEFLVMKNV</sequence>
<feature type="non-terminal residue" evidence="1">
    <location>
        <position position="1"/>
    </location>
</feature>
<name>A0ABN7VBR7_GIGMA</name>
<keyword evidence="2" id="KW-1185">Reference proteome</keyword>
<dbReference type="EMBL" id="CAJVQB010012183">
    <property type="protein sequence ID" value="CAG8753482.1"/>
    <property type="molecule type" value="Genomic_DNA"/>
</dbReference>
<reference evidence="1 2" key="1">
    <citation type="submission" date="2021-06" db="EMBL/GenBank/DDBJ databases">
        <authorList>
            <person name="Kallberg Y."/>
            <person name="Tangrot J."/>
            <person name="Rosling A."/>
        </authorList>
    </citation>
    <scope>NUCLEOTIDE SEQUENCE [LARGE SCALE GENOMIC DNA]</scope>
    <source>
        <strain evidence="1 2">120-4 pot B 10/14</strain>
    </source>
</reference>
<dbReference type="Proteomes" id="UP000789901">
    <property type="component" value="Unassembled WGS sequence"/>
</dbReference>
<protein>
    <submittedName>
        <fullName evidence="1">46497_t:CDS:1</fullName>
    </submittedName>
</protein>
<organism evidence="1 2">
    <name type="scientific">Gigaspora margarita</name>
    <dbReference type="NCBI Taxonomy" id="4874"/>
    <lineage>
        <taxon>Eukaryota</taxon>
        <taxon>Fungi</taxon>
        <taxon>Fungi incertae sedis</taxon>
        <taxon>Mucoromycota</taxon>
        <taxon>Glomeromycotina</taxon>
        <taxon>Glomeromycetes</taxon>
        <taxon>Diversisporales</taxon>
        <taxon>Gigasporaceae</taxon>
        <taxon>Gigaspora</taxon>
    </lineage>
</organism>